<feature type="region of interest" description="Disordered" evidence="1">
    <location>
        <begin position="266"/>
        <end position="291"/>
    </location>
</feature>
<accession>A0AAN7UE92</accession>
<feature type="compositionally biased region" description="Basic and acidic residues" evidence="1">
    <location>
        <begin position="424"/>
        <end position="446"/>
    </location>
</feature>
<dbReference type="EMBL" id="JAWHQM010000001">
    <property type="protein sequence ID" value="KAK5624539.1"/>
    <property type="molecule type" value="Genomic_DNA"/>
</dbReference>
<name>A0AAN7UE92_9PEZI</name>
<protein>
    <submittedName>
        <fullName evidence="2">Uncharacterized protein</fullName>
    </submittedName>
</protein>
<feature type="compositionally biased region" description="Acidic residues" evidence="1">
    <location>
        <begin position="184"/>
        <end position="196"/>
    </location>
</feature>
<feature type="compositionally biased region" description="Polar residues" evidence="1">
    <location>
        <begin position="272"/>
        <end position="282"/>
    </location>
</feature>
<dbReference type="AlphaFoldDB" id="A0AAN7UE92"/>
<evidence type="ECO:0000313" key="3">
    <source>
        <dbReference type="Proteomes" id="UP001305414"/>
    </source>
</evidence>
<comment type="caution">
    <text evidence="2">The sequence shown here is derived from an EMBL/GenBank/DDBJ whole genome shotgun (WGS) entry which is preliminary data.</text>
</comment>
<reference evidence="2 3" key="1">
    <citation type="submission" date="2023-10" db="EMBL/GenBank/DDBJ databases">
        <title>Draft genome sequence of Xylaria bambusicola isolate GMP-LS, the root and basal stem rot pathogen of sugarcane in Indonesia.</title>
        <authorList>
            <person name="Selvaraj P."/>
            <person name="Muralishankar V."/>
            <person name="Muruganantham S."/>
            <person name="Sp S."/>
            <person name="Haryani S."/>
            <person name="Lau K.J.X."/>
            <person name="Naqvi N.I."/>
        </authorList>
    </citation>
    <scope>NUCLEOTIDE SEQUENCE [LARGE SCALE GENOMIC DNA]</scope>
    <source>
        <strain evidence="2">GMP-LS</strain>
    </source>
</reference>
<feature type="region of interest" description="Disordered" evidence="1">
    <location>
        <begin position="51"/>
        <end position="83"/>
    </location>
</feature>
<feature type="region of interest" description="Disordered" evidence="1">
    <location>
        <begin position="306"/>
        <end position="446"/>
    </location>
</feature>
<feature type="compositionally biased region" description="Basic and acidic residues" evidence="1">
    <location>
        <begin position="330"/>
        <end position="355"/>
    </location>
</feature>
<feature type="region of interest" description="Disordered" evidence="1">
    <location>
        <begin position="169"/>
        <end position="209"/>
    </location>
</feature>
<evidence type="ECO:0000313" key="2">
    <source>
        <dbReference type="EMBL" id="KAK5624539.1"/>
    </source>
</evidence>
<proteinExistence type="predicted"/>
<evidence type="ECO:0000256" key="1">
    <source>
        <dbReference type="SAM" id="MobiDB-lite"/>
    </source>
</evidence>
<organism evidence="2 3">
    <name type="scientific">Xylaria bambusicola</name>
    <dbReference type="NCBI Taxonomy" id="326684"/>
    <lineage>
        <taxon>Eukaryota</taxon>
        <taxon>Fungi</taxon>
        <taxon>Dikarya</taxon>
        <taxon>Ascomycota</taxon>
        <taxon>Pezizomycotina</taxon>
        <taxon>Sordariomycetes</taxon>
        <taxon>Xylariomycetidae</taxon>
        <taxon>Xylariales</taxon>
        <taxon>Xylariaceae</taxon>
        <taxon>Xylaria</taxon>
    </lineage>
</organism>
<keyword evidence="3" id="KW-1185">Reference proteome</keyword>
<sequence length="446" mass="48940">MPERYTGSTPTLRGQEWVLVTPQYHDSPENIDRYADRALPLLPIFAGPQPPSSSSLIYDLESDHTNGRMPAPLEASRNKGDGRRSTGFAGALDESALAMVQPSQITIPTHSHVDESHPQVVSPQPQRPDSKLISLWARGDELVSPIDTPGPSNWKSHVVSPLSDVFEKEITSGAGPAPPNYESWFDDTSSDDEEEPATQTPAREEHQIADIGFSVPLGSQLSSGNFRYSDPVSPLSQLNQLSPSFDLECFCDPGPDVGRAQYFQSAPGRRTVQPQSTHSGGEQTHHPEDNAAMDESRVSFAVPKIDSFSSDRPGAGQRPVPPPLQLGERPVQEELVKTPFPRRPDSATSEKRVSGLDESSVRQQKRRSGLGRFGSLRRPSRQNGPKAPPGFTEILSQLDKQGVVSPNPKPKGILSKAKQGLKIGSEESRREKRRDELKRQVRHITD</sequence>
<gene>
    <name evidence="2" type="ORF">RRF57_000255</name>
</gene>
<dbReference type="Proteomes" id="UP001305414">
    <property type="component" value="Unassembled WGS sequence"/>
</dbReference>